<keyword evidence="2" id="KW-1185">Reference proteome</keyword>
<dbReference type="SUPFAM" id="SSF51905">
    <property type="entry name" value="FAD/NAD(P)-binding domain"/>
    <property type="match status" value="1"/>
</dbReference>
<dbReference type="EMBL" id="JAAAHW010012300">
    <property type="protein sequence ID" value="KAF9914917.1"/>
    <property type="molecule type" value="Genomic_DNA"/>
</dbReference>
<protein>
    <submittedName>
        <fullName evidence="1">Uncharacterized protein</fullName>
    </submittedName>
</protein>
<name>A0A9P6IKF2_9FUNG</name>
<dbReference type="Proteomes" id="UP000749646">
    <property type="component" value="Unassembled WGS sequence"/>
</dbReference>
<accession>A0A9P6IKF2</accession>
<proteinExistence type="predicted"/>
<evidence type="ECO:0000313" key="2">
    <source>
        <dbReference type="Proteomes" id="UP000749646"/>
    </source>
</evidence>
<evidence type="ECO:0000313" key="1">
    <source>
        <dbReference type="EMBL" id="KAF9914917.1"/>
    </source>
</evidence>
<reference evidence="1" key="1">
    <citation type="journal article" date="2020" name="Fungal Divers.">
        <title>Resolving the Mortierellaceae phylogeny through synthesis of multi-gene phylogenetics and phylogenomics.</title>
        <authorList>
            <person name="Vandepol N."/>
            <person name="Liber J."/>
            <person name="Desiro A."/>
            <person name="Na H."/>
            <person name="Kennedy M."/>
            <person name="Barry K."/>
            <person name="Grigoriev I.V."/>
            <person name="Miller A.N."/>
            <person name="O'Donnell K."/>
            <person name="Stajich J.E."/>
            <person name="Bonito G."/>
        </authorList>
    </citation>
    <scope>NUCLEOTIDE SEQUENCE</scope>
    <source>
        <strain evidence="1">MES-2147</strain>
    </source>
</reference>
<sequence>MLEDVRKISLPCQKIRYVRDDLTPVGGMDAGDQAGRYGYTGLLITRPAFYDVILSQVPPHRIQWGKRILGFEQNQYGVMVRVADGTTQHGDILIGA</sequence>
<feature type="non-terminal residue" evidence="1">
    <location>
        <position position="96"/>
    </location>
</feature>
<dbReference type="InterPro" id="IPR036188">
    <property type="entry name" value="FAD/NAD-bd_sf"/>
</dbReference>
<dbReference type="AlphaFoldDB" id="A0A9P6IKF2"/>
<dbReference type="OrthoDB" id="417877at2759"/>
<comment type="caution">
    <text evidence="1">The sequence shown here is derived from an EMBL/GenBank/DDBJ whole genome shotgun (WGS) entry which is preliminary data.</text>
</comment>
<dbReference type="Gene3D" id="3.50.50.60">
    <property type="entry name" value="FAD/NAD(P)-binding domain"/>
    <property type="match status" value="1"/>
</dbReference>
<organism evidence="1 2">
    <name type="scientific">Modicella reniformis</name>
    <dbReference type="NCBI Taxonomy" id="1440133"/>
    <lineage>
        <taxon>Eukaryota</taxon>
        <taxon>Fungi</taxon>
        <taxon>Fungi incertae sedis</taxon>
        <taxon>Mucoromycota</taxon>
        <taxon>Mortierellomycotina</taxon>
        <taxon>Mortierellomycetes</taxon>
        <taxon>Mortierellales</taxon>
        <taxon>Mortierellaceae</taxon>
        <taxon>Modicella</taxon>
    </lineage>
</organism>
<gene>
    <name evidence="1" type="ORF">BGZ65_000978</name>
</gene>